<keyword evidence="2" id="KW-0732">Signal</keyword>
<name>A0ABY6Q4N6_9GAMM</name>
<dbReference type="Proteomes" id="UP001317963">
    <property type="component" value="Chromosome"/>
</dbReference>
<protein>
    <recommendedName>
        <fullName evidence="5">Beta-propeller domain-containing protein</fullName>
    </recommendedName>
</protein>
<keyword evidence="4" id="KW-1185">Reference proteome</keyword>
<evidence type="ECO:0000313" key="4">
    <source>
        <dbReference type="Proteomes" id="UP001317963"/>
    </source>
</evidence>
<dbReference type="EMBL" id="CP036501">
    <property type="protein sequence ID" value="UZP73574.1"/>
    <property type="molecule type" value="Genomic_DNA"/>
</dbReference>
<reference evidence="3 4" key="1">
    <citation type="submission" date="2019-02" db="EMBL/GenBank/DDBJ databases">
        <title>Halieaceae_genomes.</title>
        <authorList>
            <person name="Li S.-H."/>
        </authorList>
    </citation>
    <scope>NUCLEOTIDE SEQUENCE [LARGE SCALE GENOMIC DNA]</scope>
    <source>
        <strain evidence="3 4">JH123</strain>
    </source>
</reference>
<feature type="compositionally biased region" description="Pro residues" evidence="1">
    <location>
        <begin position="28"/>
        <end position="43"/>
    </location>
</feature>
<organism evidence="3 4">
    <name type="scientific">Candidatus Paraluminiphilus aquimaris</name>
    <dbReference type="NCBI Taxonomy" id="2518994"/>
    <lineage>
        <taxon>Bacteria</taxon>
        <taxon>Pseudomonadati</taxon>
        <taxon>Pseudomonadota</taxon>
        <taxon>Gammaproteobacteria</taxon>
        <taxon>Cellvibrionales</taxon>
        <taxon>Halieaceae</taxon>
        <taxon>Candidatus Paraluminiphilus</taxon>
    </lineage>
</organism>
<accession>A0ABY6Q4N6</accession>
<dbReference type="InterPro" id="IPR019198">
    <property type="entry name" value="Beta_propeller_containing"/>
</dbReference>
<evidence type="ECO:0000256" key="2">
    <source>
        <dbReference type="SAM" id="SignalP"/>
    </source>
</evidence>
<feature type="signal peptide" evidence="2">
    <location>
        <begin position="1"/>
        <end position="18"/>
    </location>
</feature>
<evidence type="ECO:0000256" key="1">
    <source>
        <dbReference type="SAM" id="MobiDB-lite"/>
    </source>
</evidence>
<proteinExistence type="predicted"/>
<gene>
    <name evidence="3" type="ORF">E0F26_01980</name>
</gene>
<feature type="chain" id="PRO_5045543737" description="Beta-propeller domain-containing protein" evidence="2">
    <location>
        <begin position="19"/>
        <end position="669"/>
    </location>
</feature>
<dbReference type="Pfam" id="PF09826">
    <property type="entry name" value="Beta_propel"/>
    <property type="match status" value="1"/>
</dbReference>
<evidence type="ECO:0008006" key="5">
    <source>
        <dbReference type="Google" id="ProtNLM"/>
    </source>
</evidence>
<dbReference type="PROSITE" id="PS51257">
    <property type="entry name" value="PROKAR_LIPOPROTEIN"/>
    <property type="match status" value="1"/>
</dbReference>
<sequence length="669" mass="71921">MRISRLLMGLLVLPLATACGGGGGGPSSTPPPVVVAPPPPPDPTGLWVNSETDGATEGAGLADYTAKLTRIGMTRSATGGPVFEAAPVADTSAGGSGFSTTYTLEADVDEYDIVKYNGSTLAVAPSRSGCCFVVEPRIASDALPPPQEGQGESEIALYQTDPGSGSATAAGIIALQEGQTAEGMYLSESRLQVLLSTAWWGAFGEQFTTSDGWLDEQVSLLNYDLTDVENPVLTNTMTVEGALIASRRAGDEIFVVSRHAPNIEGLVSYPQTEEEVANNEALLAETSESDILPEVRIDGEIIEPLTLDSCYRVDPEHPLAEPVPSDSTLTTFLAISAETGEVLRAACTFEPVSGIYMGSSFIALTHVRWDLEQRGTLVHLMARDSFDYLGSELIDGDLYSGGNADFRISESGGVLRLVTTEWTGDPEDAFTHRLFTLSPSDTAPELDVLGVLGDDPQARIGKPNEDLYGVRFMGNRAYMVTFERIDPLYVIDLSDPSQPSIVGELEVPGFSDLLHEVSDDLLLGLGSSDRFFPKLELYNVSDVTSPISQGLVELGEEMDWSYSPAQYNRYAFTYLAGNETDRLTVPYVASGLRDDEYQHIERIALFEITNKNEPDAAAVLPVGEVTLEPNSVDGDTRVILDNEALYVISHTDLLGGFWSNPEAVSSLRR</sequence>
<evidence type="ECO:0000313" key="3">
    <source>
        <dbReference type="EMBL" id="UZP73574.1"/>
    </source>
</evidence>
<feature type="region of interest" description="Disordered" evidence="1">
    <location>
        <begin position="21"/>
        <end position="44"/>
    </location>
</feature>
<dbReference type="RefSeq" id="WP_279242371.1">
    <property type="nucleotide sequence ID" value="NZ_CP036501.1"/>
</dbReference>